<evidence type="ECO:0000313" key="12">
    <source>
        <dbReference type="EMBL" id="PSL26275.1"/>
    </source>
</evidence>
<dbReference type="GO" id="GO:0015450">
    <property type="term" value="F:protein-transporting ATPase activity"/>
    <property type="evidence" value="ECO:0007669"/>
    <property type="project" value="UniProtKB-UniRule"/>
</dbReference>
<comment type="function">
    <text evidence="10">Involved in protein export. Participates in an early event of protein translocation.</text>
</comment>
<keyword evidence="13" id="KW-1185">Reference proteome</keyword>
<keyword evidence="9 10" id="KW-0472">Membrane</keyword>
<name>A0A2P8FX81_9BACT</name>
<dbReference type="InterPro" id="IPR004692">
    <property type="entry name" value="SecG"/>
</dbReference>
<comment type="subcellular location">
    <subcellularLocation>
        <location evidence="1 10">Cell membrane</location>
        <topology evidence="1 10">Multi-pass membrane protein</topology>
    </subcellularLocation>
</comment>
<dbReference type="AlphaFoldDB" id="A0A2P8FX81"/>
<evidence type="ECO:0000256" key="1">
    <source>
        <dbReference type="ARBA" id="ARBA00004651"/>
    </source>
</evidence>
<evidence type="ECO:0000256" key="9">
    <source>
        <dbReference type="ARBA" id="ARBA00023136"/>
    </source>
</evidence>
<evidence type="ECO:0000256" key="4">
    <source>
        <dbReference type="ARBA" id="ARBA00022475"/>
    </source>
</evidence>
<dbReference type="PANTHER" id="PTHR34182:SF1">
    <property type="entry name" value="PROTEIN-EXPORT MEMBRANE PROTEIN SECG"/>
    <property type="match status" value="1"/>
</dbReference>
<evidence type="ECO:0000313" key="13">
    <source>
        <dbReference type="Proteomes" id="UP000241964"/>
    </source>
</evidence>
<feature type="transmembrane region" description="Helical" evidence="10">
    <location>
        <begin position="55"/>
        <end position="74"/>
    </location>
</feature>
<keyword evidence="4 10" id="KW-1003">Cell membrane</keyword>
<dbReference type="PRINTS" id="PR01651">
    <property type="entry name" value="SECGEXPORT"/>
</dbReference>
<dbReference type="GO" id="GO:0009306">
    <property type="term" value="P:protein secretion"/>
    <property type="evidence" value="ECO:0007669"/>
    <property type="project" value="UniProtKB-UniRule"/>
</dbReference>
<comment type="caution">
    <text evidence="10">Lacks conserved residue(s) required for the propagation of feature annotation.</text>
</comment>
<dbReference type="GO" id="GO:0005886">
    <property type="term" value="C:plasma membrane"/>
    <property type="evidence" value="ECO:0007669"/>
    <property type="project" value="UniProtKB-SubCell"/>
</dbReference>
<evidence type="ECO:0000256" key="10">
    <source>
        <dbReference type="RuleBase" id="RU365087"/>
    </source>
</evidence>
<proteinExistence type="inferred from homology"/>
<keyword evidence="3 10" id="KW-0813">Transport</keyword>
<dbReference type="Pfam" id="PF03840">
    <property type="entry name" value="SecG"/>
    <property type="match status" value="1"/>
</dbReference>
<comment type="similarity">
    <text evidence="2 10">Belongs to the SecG family.</text>
</comment>
<keyword evidence="7 10" id="KW-1133">Transmembrane helix</keyword>
<evidence type="ECO:0000256" key="5">
    <source>
        <dbReference type="ARBA" id="ARBA00022692"/>
    </source>
</evidence>
<dbReference type="NCBIfam" id="TIGR00810">
    <property type="entry name" value="secG"/>
    <property type="match status" value="1"/>
</dbReference>
<evidence type="ECO:0000256" key="3">
    <source>
        <dbReference type="ARBA" id="ARBA00022448"/>
    </source>
</evidence>
<dbReference type="GO" id="GO:0065002">
    <property type="term" value="P:intracellular protein transmembrane transport"/>
    <property type="evidence" value="ECO:0007669"/>
    <property type="project" value="TreeGrafter"/>
</dbReference>
<evidence type="ECO:0000256" key="7">
    <source>
        <dbReference type="ARBA" id="ARBA00022989"/>
    </source>
</evidence>
<protein>
    <recommendedName>
        <fullName evidence="10">Protein-export membrane protein SecG</fullName>
    </recommendedName>
</protein>
<evidence type="ECO:0000256" key="2">
    <source>
        <dbReference type="ARBA" id="ARBA00008445"/>
    </source>
</evidence>
<keyword evidence="5 10" id="KW-0812">Transmembrane</keyword>
<organism evidence="12 13">
    <name type="scientific">Dyadobacter jiangsuensis</name>
    <dbReference type="NCBI Taxonomy" id="1591085"/>
    <lineage>
        <taxon>Bacteria</taxon>
        <taxon>Pseudomonadati</taxon>
        <taxon>Bacteroidota</taxon>
        <taxon>Cytophagia</taxon>
        <taxon>Cytophagales</taxon>
        <taxon>Spirosomataceae</taxon>
        <taxon>Dyadobacter</taxon>
    </lineage>
</organism>
<dbReference type="GO" id="GO:0043952">
    <property type="term" value="P:protein transport by the Sec complex"/>
    <property type="evidence" value="ECO:0007669"/>
    <property type="project" value="TreeGrafter"/>
</dbReference>
<evidence type="ECO:0000256" key="8">
    <source>
        <dbReference type="ARBA" id="ARBA00023010"/>
    </source>
</evidence>
<dbReference type="Proteomes" id="UP000241964">
    <property type="component" value="Unassembled WGS sequence"/>
</dbReference>
<evidence type="ECO:0000256" key="6">
    <source>
        <dbReference type="ARBA" id="ARBA00022927"/>
    </source>
</evidence>
<reference evidence="12 13" key="1">
    <citation type="submission" date="2018-03" db="EMBL/GenBank/DDBJ databases">
        <title>Genomic Encyclopedia of Archaeal and Bacterial Type Strains, Phase II (KMG-II): from individual species to whole genera.</title>
        <authorList>
            <person name="Goeker M."/>
        </authorList>
    </citation>
    <scope>NUCLEOTIDE SEQUENCE [LARGE SCALE GENOMIC DNA]</scope>
    <source>
        <strain evidence="12 13">DSM 29057</strain>
    </source>
</reference>
<feature type="region of interest" description="Disordered" evidence="11">
    <location>
        <begin position="106"/>
        <end position="135"/>
    </location>
</feature>
<dbReference type="EMBL" id="PYAS01000010">
    <property type="protein sequence ID" value="PSL26275.1"/>
    <property type="molecule type" value="Genomic_DNA"/>
</dbReference>
<accession>A0A2P8FX81</accession>
<comment type="caution">
    <text evidence="12">The sequence shown here is derived from an EMBL/GenBank/DDBJ whole genome shotgun (WGS) entry which is preliminary data.</text>
</comment>
<keyword evidence="8 10" id="KW-0811">Translocation</keyword>
<gene>
    <name evidence="12" type="ORF">CLV60_110255</name>
</gene>
<sequence length="135" mass="13287">MYLGLIILVAIVAVLLILVVLVQNSKGGGLSSEFSGAGTTQMFGVKKTTDLLEQITWGLASAVIIISLASYIMVGGDNAGAGINSVNVERAQNAVVPGGKIAPAPAATEGAAPAAGEAAPAATTPAATPTDTAKK</sequence>
<dbReference type="OrthoDB" id="1122493at2"/>
<dbReference type="RefSeq" id="WP_106597425.1">
    <property type="nucleotide sequence ID" value="NZ_PYAS01000010.1"/>
</dbReference>
<evidence type="ECO:0000256" key="11">
    <source>
        <dbReference type="SAM" id="MobiDB-lite"/>
    </source>
</evidence>
<keyword evidence="6 10" id="KW-0653">Protein transport</keyword>
<dbReference type="PANTHER" id="PTHR34182">
    <property type="entry name" value="PROTEIN-EXPORT MEMBRANE PROTEIN SECG"/>
    <property type="match status" value="1"/>
</dbReference>